<feature type="transmembrane region" description="Helical" evidence="7">
    <location>
        <begin position="75"/>
        <end position="93"/>
    </location>
</feature>
<dbReference type="Gene3D" id="1.10.3720.10">
    <property type="entry name" value="MetI-like"/>
    <property type="match status" value="1"/>
</dbReference>
<dbReference type="PANTHER" id="PTHR30151">
    <property type="entry name" value="ALKANE SULFONATE ABC TRANSPORTER-RELATED, MEMBRANE SUBUNIT"/>
    <property type="match status" value="1"/>
</dbReference>
<dbReference type="EMBL" id="FRAR01000008">
    <property type="protein sequence ID" value="SHK19585.1"/>
    <property type="molecule type" value="Genomic_DNA"/>
</dbReference>
<dbReference type="STRING" id="1121421.SAMN02745123_01051"/>
<dbReference type="GO" id="GO:0042918">
    <property type="term" value="P:alkanesulfonate transmembrane transport"/>
    <property type="evidence" value="ECO:0007669"/>
    <property type="project" value="UniProtKB-ARBA"/>
</dbReference>
<keyword evidence="4 7" id="KW-0812">Transmembrane</keyword>
<dbReference type="PANTHER" id="PTHR30151:SF0">
    <property type="entry name" value="ABC TRANSPORTER PERMEASE PROTEIN MJ0413-RELATED"/>
    <property type="match status" value="1"/>
</dbReference>
<organism evidence="9 10">
    <name type="scientific">Desulforamulus aeronauticus DSM 10349</name>
    <dbReference type="NCBI Taxonomy" id="1121421"/>
    <lineage>
        <taxon>Bacteria</taxon>
        <taxon>Bacillati</taxon>
        <taxon>Bacillota</taxon>
        <taxon>Clostridia</taxon>
        <taxon>Eubacteriales</taxon>
        <taxon>Peptococcaceae</taxon>
        <taxon>Desulforamulus</taxon>
    </lineage>
</organism>
<keyword evidence="6 7" id="KW-0472">Membrane</keyword>
<feature type="domain" description="ABC transmembrane type-1" evidence="8">
    <location>
        <begin position="67"/>
        <end position="247"/>
    </location>
</feature>
<evidence type="ECO:0000256" key="4">
    <source>
        <dbReference type="ARBA" id="ARBA00022692"/>
    </source>
</evidence>
<dbReference type="InterPro" id="IPR035906">
    <property type="entry name" value="MetI-like_sf"/>
</dbReference>
<evidence type="ECO:0000256" key="7">
    <source>
        <dbReference type="RuleBase" id="RU363032"/>
    </source>
</evidence>
<dbReference type="PROSITE" id="PS50928">
    <property type="entry name" value="ABC_TM1"/>
    <property type="match status" value="1"/>
</dbReference>
<feature type="transmembrane region" description="Helical" evidence="7">
    <location>
        <begin position="105"/>
        <end position="127"/>
    </location>
</feature>
<evidence type="ECO:0000313" key="9">
    <source>
        <dbReference type="EMBL" id="SHK19585.1"/>
    </source>
</evidence>
<accession>A0A1M6QHE8</accession>
<keyword evidence="5 7" id="KW-1133">Transmembrane helix</keyword>
<comment type="similarity">
    <text evidence="7">Belongs to the binding-protein-dependent transport system permease family.</text>
</comment>
<dbReference type="CDD" id="cd06261">
    <property type="entry name" value="TM_PBP2"/>
    <property type="match status" value="1"/>
</dbReference>
<sequence length="265" mass="29412">MQKKAPAKVWPNRSYRTLTLASFLFLFCLWFTLSASGVVKELFLPAPSSVWQALQEMYREGILLAYTLDSTYRVVVGWLMAVVAAVPLGMLVASSKKAEALLTPVVEFARYLPVVAMVPLTLLYFGIGDLQKFAVIFLGTFFQLVLMVSDVVANVQRDLLRAAATLGASRWQIYRLVLLPASLPGIMDSLRITIGWAWTYLVVAELVAANSGLGHMILKAQRFLATDRMFAGLLIIGLLGLFTDLFFKWLTRVVVPWSEKEGGKA</sequence>
<evidence type="ECO:0000256" key="3">
    <source>
        <dbReference type="ARBA" id="ARBA00022475"/>
    </source>
</evidence>
<dbReference type="AlphaFoldDB" id="A0A1M6QHE8"/>
<evidence type="ECO:0000256" key="6">
    <source>
        <dbReference type="ARBA" id="ARBA00023136"/>
    </source>
</evidence>
<protein>
    <submittedName>
        <fullName evidence="9">NitT/TauT family transport system permease protein</fullName>
    </submittedName>
</protein>
<evidence type="ECO:0000256" key="2">
    <source>
        <dbReference type="ARBA" id="ARBA00022448"/>
    </source>
</evidence>
<evidence type="ECO:0000256" key="5">
    <source>
        <dbReference type="ARBA" id="ARBA00022989"/>
    </source>
</evidence>
<dbReference type="SUPFAM" id="SSF161098">
    <property type="entry name" value="MetI-like"/>
    <property type="match status" value="1"/>
</dbReference>
<feature type="transmembrane region" description="Helical" evidence="7">
    <location>
        <begin position="133"/>
        <end position="153"/>
    </location>
</feature>
<gene>
    <name evidence="9" type="ORF">SAMN02745123_01051</name>
</gene>
<feature type="transmembrane region" description="Helical" evidence="7">
    <location>
        <begin position="230"/>
        <end position="250"/>
    </location>
</feature>
<evidence type="ECO:0000313" key="10">
    <source>
        <dbReference type="Proteomes" id="UP000183997"/>
    </source>
</evidence>
<proteinExistence type="inferred from homology"/>
<keyword evidence="3" id="KW-1003">Cell membrane</keyword>
<comment type="subcellular location">
    <subcellularLocation>
        <location evidence="1 7">Cell membrane</location>
        <topology evidence="1 7">Multi-pass membrane protein</topology>
    </subcellularLocation>
</comment>
<keyword evidence="10" id="KW-1185">Reference proteome</keyword>
<dbReference type="GO" id="GO:0005886">
    <property type="term" value="C:plasma membrane"/>
    <property type="evidence" value="ECO:0007669"/>
    <property type="project" value="UniProtKB-SubCell"/>
</dbReference>
<dbReference type="RefSeq" id="WP_072911477.1">
    <property type="nucleotide sequence ID" value="NZ_FRAR01000008.1"/>
</dbReference>
<keyword evidence="2 7" id="KW-0813">Transport</keyword>
<dbReference type="InterPro" id="IPR000515">
    <property type="entry name" value="MetI-like"/>
</dbReference>
<feature type="transmembrane region" description="Helical" evidence="7">
    <location>
        <begin position="198"/>
        <end position="218"/>
    </location>
</feature>
<dbReference type="FunFam" id="1.10.3720.10:FF:000003">
    <property type="entry name" value="Aliphatic sulfonate ABC transporter permease"/>
    <property type="match status" value="1"/>
</dbReference>
<dbReference type="Pfam" id="PF00528">
    <property type="entry name" value="BPD_transp_1"/>
    <property type="match status" value="1"/>
</dbReference>
<reference evidence="10" key="1">
    <citation type="submission" date="2016-11" db="EMBL/GenBank/DDBJ databases">
        <authorList>
            <person name="Varghese N."/>
            <person name="Submissions S."/>
        </authorList>
    </citation>
    <scope>NUCLEOTIDE SEQUENCE [LARGE SCALE GENOMIC DNA]</scope>
    <source>
        <strain evidence="10">DSM 10349</strain>
    </source>
</reference>
<evidence type="ECO:0000259" key="8">
    <source>
        <dbReference type="PROSITE" id="PS50928"/>
    </source>
</evidence>
<dbReference type="OrthoDB" id="9796361at2"/>
<name>A0A1M6QHE8_9FIRM</name>
<evidence type="ECO:0000256" key="1">
    <source>
        <dbReference type="ARBA" id="ARBA00004651"/>
    </source>
</evidence>
<dbReference type="Proteomes" id="UP000183997">
    <property type="component" value="Unassembled WGS sequence"/>
</dbReference>